<dbReference type="Proteomes" id="UP001321748">
    <property type="component" value="Chromosome"/>
</dbReference>
<feature type="transmembrane region" description="Helical" evidence="1">
    <location>
        <begin position="34"/>
        <end position="52"/>
    </location>
</feature>
<name>A0ABM8BAZ1_9BIFI</name>
<dbReference type="EMBL" id="AP026800">
    <property type="protein sequence ID" value="BDR54084.1"/>
    <property type="molecule type" value="Genomic_DNA"/>
</dbReference>
<keyword evidence="1" id="KW-1133">Transmembrane helix</keyword>
<organism evidence="2 3">
    <name type="scientific">Bombiscardovia apis</name>
    <dbReference type="NCBI Taxonomy" id="2932182"/>
    <lineage>
        <taxon>Bacteria</taxon>
        <taxon>Bacillati</taxon>
        <taxon>Actinomycetota</taxon>
        <taxon>Actinomycetes</taxon>
        <taxon>Bifidobacteriales</taxon>
        <taxon>Bifidobacteriaceae</taxon>
        <taxon>Bombiscardovia</taxon>
    </lineage>
</organism>
<feature type="transmembrane region" description="Helical" evidence="1">
    <location>
        <begin position="104"/>
        <end position="128"/>
    </location>
</feature>
<evidence type="ECO:0000313" key="3">
    <source>
        <dbReference type="Proteomes" id="UP001321748"/>
    </source>
</evidence>
<feature type="transmembrane region" description="Helical" evidence="1">
    <location>
        <begin position="72"/>
        <end position="92"/>
    </location>
</feature>
<evidence type="ECO:0000313" key="2">
    <source>
        <dbReference type="EMBL" id="BDR54084.1"/>
    </source>
</evidence>
<accession>A0ABM8BAZ1</accession>
<protein>
    <recommendedName>
        <fullName evidence="4">Teichoic acid transporter</fullName>
    </recommendedName>
</protein>
<keyword evidence="1" id="KW-0472">Membrane</keyword>
<evidence type="ECO:0008006" key="4">
    <source>
        <dbReference type="Google" id="ProtNLM"/>
    </source>
</evidence>
<dbReference type="RefSeq" id="WP_317643103.1">
    <property type="nucleotide sequence ID" value="NZ_AP026800.1"/>
</dbReference>
<gene>
    <name evidence="2" type="ORF">KIMH_01950</name>
</gene>
<keyword evidence="3" id="KW-1185">Reference proteome</keyword>
<sequence>MQPKEVSAHPEATIAESQYSLADIGRRKAKPIRWVIFTGAALLATILPYWFGRTLALNHTAGVLRLVSAIDPRGIALISWTVTLVGLVGIGMSIVEYSAWFWRIVFVIGLAAEQLIAGLCLLKINFWYSTYVVYQQSAVLANAANLGILAAISAMGIFAVLFVAILIAVKKDSPWNALTHSWSAFTMFFIIELAAILIVLFGGLIN</sequence>
<reference evidence="2 3" key="1">
    <citation type="journal article" date="2023" name="Microbiol. Spectr.">
        <title>Symbiosis of Carpenter Bees with Uncharacterized Lactic Acid Bacteria Showing NAD Auxotrophy.</title>
        <authorList>
            <person name="Kawasaki S."/>
            <person name="Ozawa K."/>
            <person name="Mori T."/>
            <person name="Yamamoto A."/>
            <person name="Ito M."/>
            <person name="Ohkuma M."/>
            <person name="Sakamoto M."/>
            <person name="Matsutani M."/>
        </authorList>
    </citation>
    <scope>NUCLEOTIDE SEQUENCE [LARGE SCALE GENOMIC DNA]</scope>
    <source>
        <strain evidence="2 3">KimH</strain>
    </source>
</reference>
<keyword evidence="1" id="KW-0812">Transmembrane</keyword>
<evidence type="ECO:0000256" key="1">
    <source>
        <dbReference type="SAM" id="Phobius"/>
    </source>
</evidence>
<proteinExistence type="predicted"/>
<feature type="transmembrane region" description="Helical" evidence="1">
    <location>
        <begin position="181"/>
        <end position="205"/>
    </location>
</feature>
<feature type="transmembrane region" description="Helical" evidence="1">
    <location>
        <begin position="148"/>
        <end position="169"/>
    </location>
</feature>